<protein>
    <recommendedName>
        <fullName evidence="1">Methyltransferase type 11 domain-containing protein</fullName>
    </recommendedName>
</protein>
<dbReference type="GO" id="GO:0008757">
    <property type="term" value="F:S-adenosylmethionine-dependent methyltransferase activity"/>
    <property type="evidence" value="ECO:0007669"/>
    <property type="project" value="InterPro"/>
</dbReference>
<dbReference type="Gene3D" id="3.40.50.150">
    <property type="entry name" value="Vaccinia Virus protein VP39"/>
    <property type="match status" value="1"/>
</dbReference>
<dbReference type="Proteomes" id="UP000608154">
    <property type="component" value="Unassembled WGS sequence"/>
</dbReference>
<reference evidence="2" key="1">
    <citation type="journal article" date="2014" name="Int. J. Syst. Evol. Microbiol.">
        <title>Complete genome sequence of Corynebacterium casei LMG S-19264T (=DSM 44701T), isolated from a smear-ripened cheese.</title>
        <authorList>
            <consortium name="US DOE Joint Genome Institute (JGI-PGF)"/>
            <person name="Walter F."/>
            <person name="Albersmeier A."/>
            <person name="Kalinowski J."/>
            <person name="Ruckert C."/>
        </authorList>
    </citation>
    <scope>NUCLEOTIDE SEQUENCE</scope>
    <source>
        <strain evidence="2">CGMCC 1.15095</strain>
    </source>
</reference>
<dbReference type="InterPro" id="IPR029063">
    <property type="entry name" value="SAM-dependent_MTases_sf"/>
</dbReference>
<dbReference type="AlphaFoldDB" id="A0A916X5B7"/>
<proteinExistence type="predicted"/>
<dbReference type="SUPFAM" id="SSF53335">
    <property type="entry name" value="S-adenosyl-L-methionine-dependent methyltransferases"/>
    <property type="match status" value="1"/>
</dbReference>
<dbReference type="InterPro" id="IPR013216">
    <property type="entry name" value="Methyltransf_11"/>
</dbReference>
<accession>A0A916X5B7</accession>
<evidence type="ECO:0000259" key="1">
    <source>
        <dbReference type="Pfam" id="PF08241"/>
    </source>
</evidence>
<sequence>MERHRLFALAVQRNVISFRDADVLHFAPDPFVTRLIEGDEPRSHLTCDLKPGRADVVQNIEKLEFDSDSFDRIVCSHVLEHVDDRAALAELYRVLRPGGLAILSVPIIEGWAQSYEDSSIVSEQERSLHFGQCDHVRYYGSDFRDRVREAGFSLDEFTSHGKDCARYGLTPGGKLFLGTK</sequence>
<feature type="domain" description="Methyltransferase type 11" evidence="1">
    <location>
        <begin position="56"/>
        <end position="102"/>
    </location>
</feature>
<gene>
    <name evidence="2" type="ORF">GCM10011494_17660</name>
</gene>
<dbReference type="EMBL" id="BMHK01000009">
    <property type="protein sequence ID" value="GGB99648.1"/>
    <property type="molecule type" value="Genomic_DNA"/>
</dbReference>
<organism evidence="2 3">
    <name type="scientific">Novosphingobium endophyticum</name>
    <dbReference type="NCBI Taxonomy" id="1955250"/>
    <lineage>
        <taxon>Bacteria</taxon>
        <taxon>Pseudomonadati</taxon>
        <taxon>Pseudomonadota</taxon>
        <taxon>Alphaproteobacteria</taxon>
        <taxon>Sphingomonadales</taxon>
        <taxon>Sphingomonadaceae</taxon>
        <taxon>Novosphingobium</taxon>
    </lineage>
</organism>
<reference evidence="2" key="2">
    <citation type="submission" date="2020-09" db="EMBL/GenBank/DDBJ databases">
        <authorList>
            <person name="Sun Q."/>
            <person name="Zhou Y."/>
        </authorList>
    </citation>
    <scope>NUCLEOTIDE SEQUENCE</scope>
    <source>
        <strain evidence="2">CGMCC 1.15095</strain>
    </source>
</reference>
<dbReference type="CDD" id="cd02440">
    <property type="entry name" value="AdoMet_MTases"/>
    <property type="match status" value="1"/>
</dbReference>
<keyword evidence="3" id="KW-1185">Reference proteome</keyword>
<comment type="caution">
    <text evidence="2">The sequence shown here is derived from an EMBL/GenBank/DDBJ whole genome shotgun (WGS) entry which is preliminary data.</text>
</comment>
<evidence type="ECO:0000313" key="3">
    <source>
        <dbReference type="Proteomes" id="UP000608154"/>
    </source>
</evidence>
<name>A0A916X5B7_9SPHN</name>
<evidence type="ECO:0000313" key="2">
    <source>
        <dbReference type="EMBL" id="GGB99648.1"/>
    </source>
</evidence>
<dbReference type="Pfam" id="PF08241">
    <property type="entry name" value="Methyltransf_11"/>
    <property type="match status" value="1"/>
</dbReference>